<evidence type="ECO:0000256" key="8">
    <source>
        <dbReference type="PROSITE-ProRule" id="PRU00622"/>
    </source>
</evidence>
<feature type="signal peptide" evidence="10">
    <location>
        <begin position="1"/>
        <end position="24"/>
    </location>
</feature>
<evidence type="ECO:0000256" key="1">
    <source>
        <dbReference type="ARBA" id="ARBA00004479"/>
    </source>
</evidence>
<feature type="repeat" description="Cys-rich GLG1" evidence="8">
    <location>
        <begin position="1028"/>
        <end position="1088"/>
    </location>
</feature>
<dbReference type="Proteomes" id="UP000038045">
    <property type="component" value="Unplaced"/>
</dbReference>
<protein>
    <submittedName>
        <fullName evidence="12">Golgi apparatus protein 1</fullName>
    </submittedName>
</protein>
<evidence type="ECO:0000256" key="5">
    <source>
        <dbReference type="ARBA" id="ARBA00022989"/>
    </source>
</evidence>
<keyword evidence="11" id="KW-1185">Reference proteome</keyword>
<feature type="chain" id="PRO_5005891935" evidence="10">
    <location>
        <begin position="25"/>
        <end position="1172"/>
    </location>
</feature>
<evidence type="ECO:0000313" key="11">
    <source>
        <dbReference type="Proteomes" id="UP000038045"/>
    </source>
</evidence>
<dbReference type="GO" id="GO:0000139">
    <property type="term" value="C:Golgi membrane"/>
    <property type="evidence" value="ECO:0007669"/>
    <property type="project" value="InterPro"/>
</dbReference>
<dbReference type="InterPro" id="IPR039728">
    <property type="entry name" value="GLG1"/>
</dbReference>
<feature type="repeat" description="Cys-rich GLG1" evidence="8">
    <location>
        <begin position="832"/>
        <end position="890"/>
    </location>
</feature>
<feature type="repeat" description="Cys-rich GLG1" evidence="8">
    <location>
        <begin position="963"/>
        <end position="1027"/>
    </location>
</feature>
<dbReference type="InterPro" id="IPR001893">
    <property type="entry name" value="Cys-rich_GLG1_repeat"/>
</dbReference>
<keyword evidence="7" id="KW-0325">Glycoprotein</keyword>
<evidence type="ECO:0000256" key="3">
    <source>
        <dbReference type="ARBA" id="ARBA00022729"/>
    </source>
</evidence>
<evidence type="ECO:0000256" key="6">
    <source>
        <dbReference type="ARBA" id="ARBA00023136"/>
    </source>
</evidence>
<feature type="repeat" description="Cys-rich GLG1" evidence="8">
    <location>
        <begin position="231"/>
        <end position="291"/>
    </location>
</feature>
<evidence type="ECO:0000256" key="10">
    <source>
        <dbReference type="SAM" id="SignalP"/>
    </source>
</evidence>
<sequence length="1172" mass="134102">MGSVITMTSIKLLLLFIFTYTVFSQQQQQPNQPRQTDSKSETRQTLLVGNYECSVDVAKYCSQLKGPELNDYALLDCLQNVAMTEANGLTSSCENAIWNFKLTVTSDVSFKESAKNFCANEIQGKKEFADCLNYKDNGEALTCLMEHASFLEKTNRCYQFMSRIETIVFSDFRLMAPFLNKCKNAIQKLQCGSIQPPKENKFIRIPHSQGSTLECLIKAMTKKQHNEPKLEIDEECKHEIFRISELQSEDFHLDRPLFFACRDDREKFCHNVQSGDGKVFECLIQHRTDPKMEPGCAALLAERAQLVGEDYKLAHPLVKACEAELKNYNCVPNKQALAMSQNYHLTQVLLCLENGLHMRKADPNNAINKLPDYTNECRHEMITFRGIMAQEFHMSPELVINCAEEISQFCSSAGDIEKDGKTLHCLMGIAKDRTKNNQISPKCSNALGIVVKVVDIGSNYKVDKILMASCSNLIMGKCANDAISETATLTCLMQHIDTPDMNQDCEDRLIEVQYFMARDWSLDPELYDSCHDEAVKRCSALENWHVGTNNQNKVDPGPHVLACLYRAGYDEADPLSPRCANQVRRVLRQRAIRVNLLPDVEEYCRGALSEYCSGNTAPKEEMMCLQTYFEKKSFKEHYPQCYDAVSTFTAIESKDTKVNRLLTKACRPVIHKYCEQYINEGIDHGAVMECLVKNKNTDEMTNKCRTYVHHYELITLRDYHFSYNFATACKNDIELHCKGSDSSKGEIIRCLSNIVFEHKILDSKVDISKGCKQQLRVQYLQQEQVNFDVKEHMEDADPQLMMKCKSEIKLLSCDKEQRFEDVIECLRQGYNQLGNDCRSMIFGREKIEAVDNLFDDELQVKCKSDIHKFCDAENKERVLPCLSNHRVIRLLQPQCQKVVRERLMEQSRDVRLNPGLVEACKTEAETYCPDHYKLLNHPRYSQQELQSIFVTCLRENYISKTAHLSAPCKEQISNLILESEFDIALDPPLYKACQTIINRHCSSAIISKNGKFDTVLECLKADFYSGVISDPNCAAQVARRTQESIVDINLDPALHEACDKDIRQYCRDTPPGQSRIITCLLDALEIPRIKLSSGCQTKLMERKKLWNIAHEKYKMAIPETWNDLLDAVESIQSHPQRNSILSFFGIFLIIILILGCCCGRCTKRTHMEMKNR</sequence>
<dbReference type="PANTHER" id="PTHR11884:SF1">
    <property type="entry name" value="GOLGI APPARATUS PROTEIN 1"/>
    <property type="match status" value="1"/>
</dbReference>
<accession>A0A0N4ZII0</accession>
<dbReference type="WBParaSite" id="PTRK_0000773500.1">
    <property type="protein sequence ID" value="PTRK_0000773500.1"/>
    <property type="gene ID" value="PTRK_0000773500"/>
</dbReference>
<proteinExistence type="predicted"/>
<dbReference type="AlphaFoldDB" id="A0A0N4ZII0"/>
<keyword evidence="2 9" id="KW-0812">Transmembrane</keyword>
<comment type="subcellular location">
    <subcellularLocation>
        <location evidence="1">Membrane</location>
        <topology evidence="1">Single-pass type I membrane protein</topology>
    </subcellularLocation>
</comment>
<dbReference type="Pfam" id="PF00839">
    <property type="entry name" value="Cys_rich_FGFR"/>
    <property type="match status" value="15"/>
</dbReference>
<dbReference type="InterPro" id="IPR017873">
    <property type="entry name" value="Cys-rich_GLG1_repeat_euk"/>
</dbReference>
<keyword evidence="5 9" id="KW-1133">Transmembrane helix</keyword>
<evidence type="ECO:0000256" key="7">
    <source>
        <dbReference type="ARBA" id="ARBA00023180"/>
    </source>
</evidence>
<dbReference type="PROSITE" id="PS51289">
    <property type="entry name" value="GLG1_C_RICH"/>
    <property type="match status" value="7"/>
</dbReference>
<evidence type="ECO:0000256" key="2">
    <source>
        <dbReference type="ARBA" id="ARBA00022692"/>
    </source>
</evidence>
<feature type="transmembrane region" description="Helical" evidence="9">
    <location>
        <begin position="1140"/>
        <end position="1162"/>
    </location>
</feature>
<dbReference type="STRING" id="131310.A0A0N4ZII0"/>
<feature type="repeat" description="Cys-rich GLG1" evidence="8">
    <location>
        <begin position="372"/>
        <end position="434"/>
    </location>
</feature>
<evidence type="ECO:0000256" key="4">
    <source>
        <dbReference type="ARBA" id="ARBA00022737"/>
    </source>
</evidence>
<dbReference type="PANTHER" id="PTHR11884">
    <property type="entry name" value="SELECTIN LIGAND RELATED"/>
    <property type="match status" value="1"/>
</dbReference>
<feature type="repeat" description="Cys-rich GLG1" evidence="8">
    <location>
        <begin position="699"/>
        <end position="759"/>
    </location>
</feature>
<name>A0A0N4ZII0_PARTI</name>
<evidence type="ECO:0000256" key="9">
    <source>
        <dbReference type="SAM" id="Phobius"/>
    </source>
</evidence>
<keyword evidence="6 9" id="KW-0472">Membrane</keyword>
<dbReference type="GO" id="GO:0017134">
    <property type="term" value="F:fibroblast growth factor binding"/>
    <property type="evidence" value="ECO:0007669"/>
    <property type="project" value="TreeGrafter"/>
</dbReference>
<evidence type="ECO:0000313" key="12">
    <source>
        <dbReference type="WBParaSite" id="PTRK_0000773500.1"/>
    </source>
</evidence>
<keyword evidence="4" id="KW-0677">Repeat</keyword>
<organism evidence="11 12">
    <name type="scientific">Parastrongyloides trichosuri</name>
    <name type="common">Possum-specific nematode worm</name>
    <dbReference type="NCBI Taxonomy" id="131310"/>
    <lineage>
        <taxon>Eukaryota</taxon>
        <taxon>Metazoa</taxon>
        <taxon>Ecdysozoa</taxon>
        <taxon>Nematoda</taxon>
        <taxon>Chromadorea</taxon>
        <taxon>Rhabditida</taxon>
        <taxon>Tylenchina</taxon>
        <taxon>Panagrolaimomorpha</taxon>
        <taxon>Strongyloidoidea</taxon>
        <taxon>Strongyloididae</taxon>
        <taxon>Parastrongyloides</taxon>
    </lineage>
</organism>
<keyword evidence="3 10" id="KW-0732">Signal</keyword>
<feature type="repeat" description="Cys-rich GLG1" evidence="8">
    <location>
        <begin position="500"/>
        <end position="572"/>
    </location>
</feature>
<reference evidence="12" key="1">
    <citation type="submission" date="2017-02" db="UniProtKB">
        <authorList>
            <consortium name="WormBaseParasite"/>
        </authorList>
    </citation>
    <scope>IDENTIFICATION</scope>
</reference>